<reference evidence="1 2" key="1">
    <citation type="submission" date="2023-10" db="EMBL/GenBank/DDBJ databases">
        <title>Draft Genome Sequence of Bacillus thuringiensis serovar. toumanoffi 4059: Identification of a Novel Cry Protein Candidate.</title>
        <authorList>
            <person name="Murdoch R.W."/>
            <person name="Gemler B."/>
            <person name="Heater B.S."/>
        </authorList>
    </citation>
    <scope>NUCLEOTIDE SEQUENCE [LARGE SCALE GENOMIC DNA]</scope>
    <source>
        <strain evidence="1 2">4059</strain>
    </source>
</reference>
<accession>A0ABD5I711</accession>
<gene>
    <name evidence="1" type="ORF">BTTOUR_30555</name>
</gene>
<evidence type="ECO:0000313" key="1">
    <source>
        <dbReference type="EMBL" id="MDW9213086.1"/>
    </source>
</evidence>
<evidence type="ECO:0000313" key="2">
    <source>
        <dbReference type="Proteomes" id="UP001272716"/>
    </source>
</evidence>
<comment type="caution">
    <text evidence="1">The sequence shown here is derived from an EMBL/GenBank/DDBJ whole genome shotgun (WGS) entry which is preliminary data.</text>
</comment>
<organism evidence="1 2">
    <name type="scientific">Bacillus thuringiensis serovar toumanoffi</name>
    <dbReference type="NCBI Taxonomy" id="180862"/>
    <lineage>
        <taxon>Bacteria</taxon>
        <taxon>Bacillati</taxon>
        <taxon>Bacillota</taxon>
        <taxon>Bacilli</taxon>
        <taxon>Bacillales</taxon>
        <taxon>Bacillaceae</taxon>
        <taxon>Bacillus</taxon>
        <taxon>Bacillus cereus group</taxon>
    </lineage>
</organism>
<dbReference type="EMBL" id="JAWQCK010000007">
    <property type="protein sequence ID" value="MDW9213086.1"/>
    <property type="molecule type" value="Genomic_DNA"/>
</dbReference>
<dbReference type="AlphaFoldDB" id="A0ABD5I711"/>
<protein>
    <submittedName>
        <fullName evidence="1">Uncharacterized protein</fullName>
    </submittedName>
</protein>
<name>A0ABD5I711_BACTU</name>
<proteinExistence type="predicted"/>
<sequence length="52" mass="6424">MKKIKHWIHPFHDTAMFKKTFPPSFYCYIENMYYTKKKQKQRLAVSAFSTIY</sequence>
<dbReference type="Proteomes" id="UP001272716">
    <property type="component" value="Unassembled WGS sequence"/>
</dbReference>